<comment type="caution">
    <text evidence="1">The sequence shown here is derived from an EMBL/GenBank/DDBJ whole genome shotgun (WGS) entry which is preliminary data.</text>
</comment>
<dbReference type="EMBL" id="JABBJJ010000122">
    <property type="protein sequence ID" value="NMO18090.1"/>
    <property type="molecule type" value="Genomic_DNA"/>
</dbReference>
<evidence type="ECO:0000313" key="2">
    <source>
        <dbReference type="Proteomes" id="UP000518300"/>
    </source>
</evidence>
<proteinExistence type="predicted"/>
<dbReference type="Proteomes" id="UP000518300">
    <property type="component" value="Unassembled WGS sequence"/>
</dbReference>
<protein>
    <recommendedName>
        <fullName evidence="3">Ferredoxin</fullName>
    </recommendedName>
</protein>
<name>A0A848LK53_9BACT</name>
<evidence type="ECO:0008006" key="3">
    <source>
        <dbReference type="Google" id="ProtNLM"/>
    </source>
</evidence>
<evidence type="ECO:0000313" key="1">
    <source>
        <dbReference type="EMBL" id="NMO18090.1"/>
    </source>
</evidence>
<organism evidence="1 2">
    <name type="scientific">Pyxidicoccus fallax</name>
    <dbReference type="NCBI Taxonomy" id="394095"/>
    <lineage>
        <taxon>Bacteria</taxon>
        <taxon>Pseudomonadati</taxon>
        <taxon>Myxococcota</taxon>
        <taxon>Myxococcia</taxon>
        <taxon>Myxococcales</taxon>
        <taxon>Cystobacterineae</taxon>
        <taxon>Myxococcaceae</taxon>
        <taxon>Pyxidicoccus</taxon>
    </lineage>
</organism>
<accession>A0A848LK53</accession>
<sequence length="222" mass="25336">MGMSPLEPEDIRLEESFLDAESLLRQWGYTQGAEPFLGRWECRNPWGIPGPLYVGDDDSCGTGPEAAPNNVYLHLQGASPGGEFLFRQPSTTYELRQVVEAAQINVVSEYSCDGNARWTPVTVAAWWESIQPVREQLRETLSRHVTNIRRLTAVQPSGVWPDTYKAEWARVQESWPPAALRRWLDYLDHGAETYLRRYAFFLSTGRVPALDEPALPELRSWR</sequence>
<gene>
    <name evidence="1" type="ORF">HG543_24990</name>
</gene>
<reference evidence="1 2" key="1">
    <citation type="submission" date="2020-04" db="EMBL/GenBank/DDBJ databases">
        <title>Draft genome of Pyxidicoccus fallax type strain.</title>
        <authorList>
            <person name="Whitworth D.E."/>
        </authorList>
    </citation>
    <scope>NUCLEOTIDE SEQUENCE [LARGE SCALE GENOMIC DNA]</scope>
    <source>
        <strain evidence="1 2">DSM 14698</strain>
    </source>
</reference>
<dbReference type="AlphaFoldDB" id="A0A848LK53"/>
<keyword evidence="2" id="KW-1185">Reference proteome</keyword>
<dbReference type="RefSeq" id="WP_169347363.1">
    <property type="nucleotide sequence ID" value="NZ_JABBJJ010000122.1"/>
</dbReference>